<evidence type="ECO:0000313" key="1">
    <source>
        <dbReference type="EMBL" id="MPC21883.1"/>
    </source>
</evidence>
<proteinExistence type="predicted"/>
<keyword evidence="2" id="KW-1185">Reference proteome</keyword>
<name>A0A5B7DL63_PORTR</name>
<comment type="caution">
    <text evidence="1">The sequence shown here is derived from an EMBL/GenBank/DDBJ whole genome shotgun (WGS) entry which is preliminary data.</text>
</comment>
<evidence type="ECO:0000313" key="2">
    <source>
        <dbReference type="Proteomes" id="UP000324222"/>
    </source>
</evidence>
<sequence length="64" mass="6439">MTVWSSGGKGKAVDLLTGGAGGGGCSAPQLVMAGMGDTLWSWDLQMTPLLESVIVVDAVLCGRS</sequence>
<organism evidence="1 2">
    <name type="scientific">Portunus trituberculatus</name>
    <name type="common">Swimming crab</name>
    <name type="synonym">Neptunus trituberculatus</name>
    <dbReference type="NCBI Taxonomy" id="210409"/>
    <lineage>
        <taxon>Eukaryota</taxon>
        <taxon>Metazoa</taxon>
        <taxon>Ecdysozoa</taxon>
        <taxon>Arthropoda</taxon>
        <taxon>Crustacea</taxon>
        <taxon>Multicrustacea</taxon>
        <taxon>Malacostraca</taxon>
        <taxon>Eumalacostraca</taxon>
        <taxon>Eucarida</taxon>
        <taxon>Decapoda</taxon>
        <taxon>Pleocyemata</taxon>
        <taxon>Brachyura</taxon>
        <taxon>Eubrachyura</taxon>
        <taxon>Portunoidea</taxon>
        <taxon>Portunidae</taxon>
        <taxon>Portuninae</taxon>
        <taxon>Portunus</taxon>
    </lineage>
</organism>
<protein>
    <submittedName>
        <fullName evidence="1">Uncharacterized protein</fullName>
    </submittedName>
</protein>
<dbReference type="EMBL" id="VSRR010001027">
    <property type="protein sequence ID" value="MPC21883.1"/>
    <property type="molecule type" value="Genomic_DNA"/>
</dbReference>
<reference evidence="1 2" key="1">
    <citation type="submission" date="2019-05" db="EMBL/GenBank/DDBJ databases">
        <title>Another draft genome of Portunus trituberculatus and its Hox gene families provides insights of decapod evolution.</title>
        <authorList>
            <person name="Jeong J.-H."/>
            <person name="Song I."/>
            <person name="Kim S."/>
            <person name="Choi T."/>
            <person name="Kim D."/>
            <person name="Ryu S."/>
            <person name="Kim W."/>
        </authorList>
    </citation>
    <scope>NUCLEOTIDE SEQUENCE [LARGE SCALE GENOMIC DNA]</scope>
    <source>
        <tissue evidence="1">Muscle</tissue>
    </source>
</reference>
<accession>A0A5B7DL63</accession>
<dbReference type="AlphaFoldDB" id="A0A5B7DL63"/>
<gene>
    <name evidence="1" type="ORF">E2C01_014886</name>
</gene>
<dbReference type="Proteomes" id="UP000324222">
    <property type="component" value="Unassembled WGS sequence"/>
</dbReference>